<evidence type="ECO:0000313" key="6">
    <source>
        <dbReference type="Proteomes" id="UP000257144"/>
    </source>
</evidence>
<gene>
    <name evidence="2" type="primary">sspK</name>
    <name evidence="5" type="ORF">DRW41_15170</name>
</gene>
<keyword evidence="6" id="KW-1185">Reference proteome</keyword>
<dbReference type="InterPro" id="IPR012611">
    <property type="entry name" value="SASP_SspK"/>
</dbReference>
<name>A0A3D8GN66_9BACI</name>
<evidence type="ECO:0000256" key="4">
    <source>
        <dbReference type="SAM" id="MobiDB-lite"/>
    </source>
</evidence>
<feature type="compositionally biased region" description="Basic and acidic residues" evidence="4">
    <location>
        <begin position="14"/>
        <end position="32"/>
    </location>
</feature>
<dbReference type="GO" id="GO:0042601">
    <property type="term" value="C:endospore-forming forespore"/>
    <property type="evidence" value="ECO:0007669"/>
    <property type="project" value="InterPro"/>
</dbReference>
<comment type="similarity">
    <text evidence="2">Belongs to the SspK family.</text>
</comment>
<dbReference type="Proteomes" id="UP000257144">
    <property type="component" value="Unassembled WGS sequence"/>
</dbReference>
<dbReference type="EMBL" id="QNQT01000007">
    <property type="protein sequence ID" value="RDU35934.1"/>
    <property type="molecule type" value="Genomic_DNA"/>
</dbReference>
<dbReference type="NCBIfam" id="TIGR03091">
    <property type="entry name" value="SASP_sspK"/>
    <property type="match status" value="1"/>
</dbReference>
<dbReference type="GO" id="GO:0030436">
    <property type="term" value="P:asexual sporulation"/>
    <property type="evidence" value="ECO:0007669"/>
    <property type="project" value="UniProtKB-UniRule"/>
</dbReference>
<feature type="region of interest" description="Disordered" evidence="4">
    <location>
        <begin position="1"/>
        <end position="57"/>
    </location>
</feature>
<evidence type="ECO:0000256" key="1">
    <source>
        <dbReference type="ARBA" id="ARBA00022969"/>
    </source>
</evidence>
<accession>A0A3D8GN66</accession>
<feature type="compositionally biased region" description="Basic and acidic residues" evidence="4">
    <location>
        <begin position="39"/>
        <end position="57"/>
    </location>
</feature>
<dbReference type="OrthoDB" id="2382188at2"/>
<evidence type="ECO:0000256" key="3">
    <source>
        <dbReference type="NCBIfam" id="TIGR03091"/>
    </source>
</evidence>
<comment type="induction">
    <text evidence="2">Expressed only in the forespore compartment of sporulating cells.</text>
</comment>
<organism evidence="5 6">
    <name type="scientific">Neobacillus piezotolerans</name>
    <dbReference type="NCBI Taxonomy" id="2259171"/>
    <lineage>
        <taxon>Bacteria</taxon>
        <taxon>Bacillati</taxon>
        <taxon>Bacillota</taxon>
        <taxon>Bacilli</taxon>
        <taxon>Bacillales</taxon>
        <taxon>Bacillaceae</taxon>
        <taxon>Neobacillus</taxon>
    </lineage>
</organism>
<dbReference type="Pfam" id="PF08176">
    <property type="entry name" value="SspK"/>
    <property type="match status" value="1"/>
</dbReference>
<dbReference type="AlphaFoldDB" id="A0A3D8GN66"/>
<protein>
    <recommendedName>
        <fullName evidence="2 3">Small, acid-soluble spore protein K</fullName>
        <shortName evidence="2">SASP K</shortName>
    </recommendedName>
</protein>
<comment type="subcellular location">
    <subcellularLocation>
        <location evidence="2">Spore core</location>
    </subcellularLocation>
</comment>
<dbReference type="HAMAP" id="MF_01504">
    <property type="entry name" value="SspK"/>
    <property type="match status" value="1"/>
</dbReference>
<evidence type="ECO:0000256" key="2">
    <source>
        <dbReference type="HAMAP-Rule" id="MF_01504"/>
    </source>
</evidence>
<comment type="caution">
    <text evidence="5">The sequence shown here is derived from an EMBL/GenBank/DDBJ whole genome shotgun (WGS) entry which is preliminary data.</text>
</comment>
<dbReference type="NCBIfam" id="NF002843">
    <property type="entry name" value="PRK03081.1"/>
    <property type="match status" value="1"/>
</dbReference>
<dbReference type="GO" id="GO:0030435">
    <property type="term" value="P:sporulation resulting in formation of a cellular spore"/>
    <property type="evidence" value="ECO:0007669"/>
    <property type="project" value="UniProtKB-KW"/>
</dbReference>
<sequence>MRNKAKGFPYGNDNKFEGEPRAKAEYASKRADGTINTHPQERMKASSQRDPDQIRSY</sequence>
<evidence type="ECO:0000313" key="5">
    <source>
        <dbReference type="EMBL" id="RDU35934.1"/>
    </source>
</evidence>
<dbReference type="RefSeq" id="WP_115452862.1">
    <property type="nucleotide sequence ID" value="NZ_QNQT01000007.1"/>
</dbReference>
<proteinExistence type="evidence at transcript level"/>
<reference evidence="5 6" key="1">
    <citation type="submission" date="2018-07" db="EMBL/GenBank/DDBJ databases">
        <title>Bacillus sp. YLB-04 draft genome sequence.</title>
        <authorList>
            <person name="Yu L."/>
            <person name="Tang X."/>
        </authorList>
    </citation>
    <scope>NUCLEOTIDE SEQUENCE [LARGE SCALE GENOMIC DNA]</scope>
    <source>
        <strain evidence="5 6">YLB-04</strain>
    </source>
</reference>
<keyword evidence="1 2" id="KW-0749">Sporulation</keyword>